<dbReference type="Gene3D" id="1.20.1070.10">
    <property type="entry name" value="Rhodopsin 7-helix transmembrane proteins"/>
    <property type="match status" value="1"/>
</dbReference>
<evidence type="ECO:0000256" key="1">
    <source>
        <dbReference type="ARBA" id="ARBA00004370"/>
    </source>
</evidence>
<keyword evidence="2 5" id="KW-0812">Transmembrane</keyword>
<feature type="transmembrane region" description="Helical" evidence="5">
    <location>
        <begin position="101"/>
        <end position="123"/>
    </location>
</feature>
<feature type="non-terminal residue" evidence="7">
    <location>
        <position position="1"/>
    </location>
</feature>
<dbReference type="GO" id="GO:0016020">
    <property type="term" value="C:membrane"/>
    <property type="evidence" value="ECO:0007669"/>
    <property type="project" value="UniProtKB-SubCell"/>
</dbReference>
<reference evidence="7" key="1">
    <citation type="submission" date="2021-02" db="EMBL/GenBank/DDBJ databases">
        <authorList>
            <person name="Nowell W R."/>
        </authorList>
    </citation>
    <scope>NUCLEOTIDE SEQUENCE</scope>
</reference>
<evidence type="ECO:0000256" key="4">
    <source>
        <dbReference type="ARBA" id="ARBA00023136"/>
    </source>
</evidence>
<keyword evidence="4 5" id="KW-0472">Membrane</keyword>
<evidence type="ECO:0000259" key="6">
    <source>
        <dbReference type="PROSITE" id="PS50262"/>
    </source>
</evidence>
<dbReference type="PROSITE" id="PS50262">
    <property type="entry name" value="G_PROTEIN_RECEP_F1_2"/>
    <property type="match status" value="1"/>
</dbReference>
<accession>A0A821Q8D1</accession>
<name>A0A821Q8D1_9BILA</name>
<keyword evidence="3 5" id="KW-1133">Transmembrane helix</keyword>
<feature type="transmembrane region" description="Helical" evidence="5">
    <location>
        <begin position="73"/>
        <end position="95"/>
    </location>
</feature>
<evidence type="ECO:0000256" key="5">
    <source>
        <dbReference type="SAM" id="Phobius"/>
    </source>
</evidence>
<evidence type="ECO:0000256" key="3">
    <source>
        <dbReference type="ARBA" id="ARBA00022989"/>
    </source>
</evidence>
<evidence type="ECO:0000313" key="7">
    <source>
        <dbReference type="EMBL" id="CAF4818851.1"/>
    </source>
</evidence>
<dbReference type="EMBL" id="CAJOBS010002496">
    <property type="protein sequence ID" value="CAF4818851.1"/>
    <property type="molecule type" value="Genomic_DNA"/>
</dbReference>
<feature type="transmembrane region" description="Helical" evidence="5">
    <location>
        <begin position="6"/>
        <end position="33"/>
    </location>
</feature>
<proteinExistence type="predicted"/>
<evidence type="ECO:0000313" key="8">
    <source>
        <dbReference type="Proteomes" id="UP000663838"/>
    </source>
</evidence>
<evidence type="ECO:0000256" key="2">
    <source>
        <dbReference type="ARBA" id="ARBA00022692"/>
    </source>
</evidence>
<dbReference type="InterPro" id="IPR017452">
    <property type="entry name" value="GPCR_Rhodpsn_7TM"/>
</dbReference>
<feature type="domain" description="G-protein coupled receptors family 1 profile" evidence="6">
    <location>
        <begin position="1"/>
        <end position="124"/>
    </location>
</feature>
<organism evidence="7 8">
    <name type="scientific">Rotaria socialis</name>
    <dbReference type="NCBI Taxonomy" id="392032"/>
    <lineage>
        <taxon>Eukaryota</taxon>
        <taxon>Metazoa</taxon>
        <taxon>Spiralia</taxon>
        <taxon>Gnathifera</taxon>
        <taxon>Rotifera</taxon>
        <taxon>Eurotatoria</taxon>
        <taxon>Bdelloidea</taxon>
        <taxon>Philodinida</taxon>
        <taxon>Philodinidae</taxon>
        <taxon>Rotaria</taxon>
    </lineage>
</organism>
<comment type="subcellular location">
    <subcellularLocation>
        <location evidence="1">Membrane</location>
    </subcellularLocation>
</comment>
<dbReference type="Proteomes" id="UP000663838">
    <property type="component" value="Unassembled WGS sequence"/>
</dbReference>
<gene>
    <name evidence="7" type="ORF">TOA249_LOCUS24455</name>
</gene>
<sequence length="149" mass="17193">YCFIPRWVWFYITAMVVVFPAIISLVFNLLIFIRVYSSSKRIQPASQTAGTTDANAGTIKLSRRDRHLLQHSIFMFIVVMAGWCPNFLNIAIDYAAVVSPVVYVILQLWSIVGDMLIIIDLFIYNHELKKLIRDKFHNFHQMLAPTAQT</sequence>
<dbReference type="SUPFAM" id="SSF81321">
    <property type="entry name" value="Family A G protein-coupled receptor-like"/>
    <property type="match status" value="1"/>
</dbReference>
<protein>
    <recommendedName>
        <fullName evidence="6">G-protein coupled receptors family 1 profile domain-containing protein</fullName>
    </recommendedName>
</protein>
<comment type="caution">
    <text evidence="7">The sequence shown here is derived from an EMBL/GenBank/DDBJ whole genome shotgun (WGS) entry which is preliminary data.</text>
</comment>
<dbReference type="AlphaFoldDB" id="A0A821Q8D1"/>